<evidence type="ECO:0000256" key="10">
    <source>
        <dbReference type="ARBA" id="ARBA00048513"/>
    </source>
</evidence>
<reference evidence="13" key="1">
    <citation type="submission" date="2020-08" db="EMBL/GenBank/DDBJ databases">
        <title>Multicomponent nature underlies the extraordinary mechanical properties of spider dragline silk.</title>
        <authorList>
            <person name="Kono N."/>
            <person name="Nakamura H."/>
            <person name="Mori M."/>
            <person name="Yoshida Y."/>
            <person name="Ohtoshi R."/>
            <person name="Malay A.D."/>
            <person name="Moran D.A.P."/>
            <person name="Tomita M."/>
            <person name="Numata K."/>
            <person name="Arakawa K."/>
        </authorList>
    </citation>
    <scope>NUCLEOTIDE SEQUENCE</scope>
</reference>
<evidence type="ECO:0000256" key="7">
    <source>
        <dbReference type="ARBA" id="ARBA00044064"/>
    </source>
</evidence>
<dbReference type="GO" id="GO:0016787">
    <property type="term" value="F:hydrolase activity"/>
    <property type="evidence" value="ECO:0007669"/>
    <property type="project" value="UniProtKB-KW"/>
</dbReference>
<evidence type="ECO:0000313" key="13">
    <source>
        <dbReference type="EMBL" id="GFU17745.1"/>
    </source>
</evidence>
<comment type="catalytic activity">
    <reaction evidence="6">
        <text>a 1,3-diacyl-sn-glycerol + H2O = a 1-acyl-sn-glycerol + a fatty acid + H(+)</text>
        <dbReference type="Rhea" id="RHEA:38503"/>
        <dbReference type="ChEBI" id="CHEBI:15377"/>
        <dbReference type="ChEBI" id="CHEBI:15378"/>
        <dbReference type="ChEBI" id="CHEBI:28868"/>
        <dbReference type="ChEBI" id="CHEBI:64683"/>
        <dbReference type="ChEBI" id="CHEBI:77272"/>
    </reaction>
</comment>
<dbReference type="PANTHER" id="PTHR46118">
    <property type="entry name" value="PROTEIN ABHD11"/>
    <property type="match status" value="1"/>
</dbReference>
<dbReference type="EMBL" id="BMAW01080002">
    <property type="protein sequence ID" value="GFU17745.1"/>
    <property type="molecule type" value="Genomic_DNA"/>
</dbReference>
<dbReference type="Proteomes" id="UP000887013">
    <property type="component" value="Unassembled WGS sequence"/>
</dbReference>
<comment type="catalytic activity">
    <reaction evidence="5">
        <text>a 1,2-diacyl-sn-glycerol + H2O = a 2-acylglycerol + a fatty acid + H(+)</text>
        <dbReference type="Rhea" id="RHEA:33275"/>
        <dbReference type="ChEBI" id="CHEBI:15377"/>
        <dbReference type="ChEBI" id="CHEBI:15378"/>
        <dbReference type="ChEBI" id="CHEBI:17389"/>
        <dbReference type="ChEBI" id="CHEBI:17815"/>
        <dbReference type="ChEBI" id="CHEBI:28868"/>
        <dbReference type="EC" id="3.1.1.116"/>
    </reaction>
</comment>
<accession>A0A8X6QCI8</accession>
<dbReference type="EC" id="3.1.1.116" evidence="3"/>
<keyword evidence="2" id="KW-0378">Hydrolase</keyword>
<comment type="catalytic activity">
    <reaction evidence="11">
        <text>1-octadecanoyl-2-(5Z,8Z,11Z,14Z-eicosatetraenoyl)-sn-glycerol + H2O = 2-(5Z,8Z,11Z,14Z-eicosatetraenoyl)-glycerol + octadecanoate + H(+)</text>
        <dbReference type="Rhea" id="RHEA:38507"/>
        <dbReference type="ChEBI" id="CHEBI:15377"/>
        <dbReference type="ChEBI" id="CHEBI:15378"/>
        <dbReference type="ChEBI" id="CHEBI:25629"/>
        <dbReference type="ChEBI" id="CHEBI:52392"/>
        <dbReference type="ChEBI" id="CHEBI:75728"/>
    </reaction>
</comment>
<dbReference type="Gene3D" id="3.40.50.1820">
    <property type="entry name" value="alpha/beta hydrolase"/>
    <property type="match status" value="1"/>
</dbReference>
<feature type="non-terminal residue" evidence="13">
    <location>
        <position position="1"/>
    </location>
</feature>
<gene>
    <name evidence="13" type="primary">NCL1_31665</name>
    <name evidence="13" type="ORF">NPIL_153151</name>
</gene>
<evidence type="ECO:0000256" key="4">
    <source>
        <dbReference type="ARBA" id="ARBA00042703"/>
    </source>
</evidence>
<comment type="catalytic activity">
    <reaction evidence="10">
        <text>1-octadecanoyl-2-(9Z-octadecenoyl)-sn-glycerol + H2O = 2-(9Z-octadecenoyl)-glycerol + octadecanoate + H(+)</text>
        <dbReference type="Rhea" id="RHEA:77103"/>
        <dbReference type="ChEBI" id="CHEBI:15377"/>
        <dbReference type="ChEBI" id="CHEBI:15378"/>
        <dbReference type="ChEBI" id="CHEBI:25629"/>
        <dbReference type="ChEBI" id="CHEBI:73990"/>
        <dbReference type="ChEBI" id="CHEBI:75468"/>
    </reaction>
</comment>
<dbReference type="SUPFAM" id="SSF53474">
    <property type="entry name" value="alpha/beta-Hydrolases"/>
    <property type="match status" value="1"/>
</dbReference>
<dbReference type="OrthoDB" id="6421323at2759"/>
<organism evidence="13 14">
    <name type="scientific">Nephila pilipes</name>
    <name type="common">Giant wood spider</name>
    <name type="synonym">Nephila maculata</name>
    <dbReference type="NCBI Taxonomy" id="299642"/>
    <lineage>
        <taxon>Eukaryota</taxon>
        <taxon>Metazoa</taxon>
        <taxon>Ecdysozoa</taxon>
        <taxon>Arthropoda</taxon>
        <taxon>Chelicerata</taxon>
        <taxon>Arachnida</taxon>
        <taxon>Araneae</taxon>
        <taxon>Araneomorphae</taxon>
        <taxon>Entelegynae</taxon>
        <taxon>Araneoidea</taxon>
        <taxon>Nephilidae</taxon>
        <taxon>Nephila</taxon>
    </lineage>
</organism>
<comment type="catalytic activity">
    <reaction evidence="8">
        <text>1-octadecanoyl-2-(4Z,7Z,10Z,13Z,16Z,19Z-docosahexaenoyl)-sn-glycerol + H2O = 2-(4Z,7Z,10Z,13Z,16Z,19Z-docosahexaenoyl)-glycerol + octadecanoate + H(+)</text>
        <dbReference type="Rhea" id="RHEA:77107"/>
        <dbReference type="ChEBI" id="CHEBI:15377"/>
        <dbReference type="ChEBI" id="CHEBI:15378"/>
        <dbReference type="ChEBI" id="CHEBI:25629"/>
        <dbReference type="ChEBI" id="CHEBI:77129"/>
        <dbReference type="ChEBI" id="CHEBI:186738"/>
    </reaction>
</comment>
<dbReference type="Pfam" id="PF00561">
    <property type="entry name" value="Abhydrolase_1"/>
    <property type="match status" value="1"/>
</dbReference>
<evidence type="ECO:0000259" key="12">
    <source>
        <dbReference type="Pfam" id="PF00561"/>
    </source>
</evidence>
<keyword evidence="14" id="KW-1185">Reference proteome</keyword>
<protein>
    <recommendedName>
        <fullName evidence="7">sn-1-specific diacylglycerol lipase ABHD11</fullName>
        <ecNumber evidence="3">3.1.1.116</ecNumber>
    </recommendedName>
    <alternativeName>
        <fullName evidence="4">Alpha/beta hydrolase domain-containing protein 11</fullName>
    </alternativeName>
</protein>
<name>A0A8X6QCI8_NEPPI</name>
<dbReference type="InterPro" id="IPR000073">
    <property type="entry name" value="AB_hydrolase_1"/>
</dbReference>
<feature type="non-terminal residue" evidence="13">
    <location>
        <position position="82"/>
    </location>
</feature>
<evidence type="ECO:0000256" key="9">
    <source>
        <dbReference type="ARBA" id="ARBA00048504"/>
    </source>
</evidence>
<evidence type="ECO:0000256" key="6">
    <source>
        <dbReference type="ARBA" id="ARBA00043742"/>
    </source>
</evidence>
<evidence type="ECO:0000256" key="5">
    <source>
        <dbReference type="ARBA" id="ARBA00043667"/>
    </source>
</evidence>
<evidence type="ECO:0000256" key="11">
    <source>
        <dbReference type="ARBA" id="ARBA00048919"/>
    </source>
</evidence>
<dbReference type="InterPro" id="IPR029058">
    <property type="entry name" value="AB_hydrolase_fold"/>
</dbReference>
<dbReference type="AlphaFoldDB" id="A0A8X6QCI8"/>
<evidence type="ECO:0000256" key="3">
    <source>
        <dbReference type="ARBA" id="ARBA00026104"/>
    </source>
</evidence>
<evidence type="ECO:0000256" key="2">
    <source>
        <dbReference type="ARBA" id="ARBA00022801"/>
    </source>
</evidence>
<feature type="domain" description="AB hydrolase-1" evidence="12">
    <location>
        <begin position="2"/>
        <end position="66"/>
    </location>
</feature>
<comment type="catalytic activity">
    <reaction evidence="9">
        <text>1,2-didecanoylglycerol + H2O = decanoylglycerol + decanoate + H(+)</text>
        <dbReference type="Rhea" id="RHEA:48596"/>
        <dbReference type="ChEBI" id="CHEBI:11152"/>
        <dbReference type="ChEBI" id="CHEBI:15377"/>
        <dbReference type="ChEBI" id="CHEBI:15378"/>
        <dbReference type="ChEBI" id="CHEBI:27689"/>
        <dbReference type="ChEBI" id="CHEBI:90605"/>
    </reaction>
</comment>
<evidence type="ECO:0000313" key="14">
    <source>
        <dbReference type="Proteomes" id="UP000887013"/>
    </source>
</evidence>
<dbReference type="PANTHER" id="PTHR46118:SF4">
    <property type="entry name" value="PROTEIN ABHD11"/>
    <property type="match status" value="1"/>
</dbReference>
<sequence>AYALDARNHGRSERSEEFHIRYLVKDLFCFMEDMNIPKAVLVGHSMGGQIAYKAALIAPQRVEMLFVEEMFVRKVPQAFFDY</sequence>
<evidence type="ECO:0000256" key="8">
    <source>
        <dbReference type="ARBA" id="ARBA00048283"/>
    </source>
</evidence>
<comment type="caution">
    <text evidence="13">The sequence shown here is derived from an EMBL/GenBank/DDBJ whole genome shotgun (WGS) entry which is preliminary data.</text>
</comment>
<comment type="similarity">
    <text evidence="1">Belongs to the AB hydrolase superfamily.</text>
</comment>
<proteinExistence type="inferred from homology"/>
<evidence type="ECO:0000256" key="1">
    <source>
        <dbReference type="ARBA" id="ARBA00008645"/>
    </source>
</evidence>